<reference evidence="2" key="1">
    <citation type="journal article" date="2023" name="Nat. Plants">
        <title>Single-cell RNA sequencing provides a high-resolution roadmap for understanding the multicellular compartmentation of specialized metabolism.</title>
        <authorList>
            <person name="Sun S."/>
            <person name="Shen X."/>
            <person name="Li Y."/>
            <person name="Li Y."/>
            <person name="Wang S."/>
            <person name="Li R."/>
            <person name="Zhang H."/>
            <person name="Shen G."/>
            <person name="Guo B."/>
            <person name="Wei J."/>
            <person name="Xu J."/>
            <person name="St-Pierre B."/>
            <person name="Chen S."/>
            <person name="Sun C."/>
        </authorList>
    </citation>
    <scope>NUCLEOTIDE SEQUENCE [LARGE SCALE GENOMIC DNA]</scope>
</reference>
<evidence type="ECO:0000313" key="1">
    <source>
        <dbReference type="EMBL" id="KAI5661151.1"/>
    </source>
</evidence>
<dbReference type="EMBL" id="CM044705">
    <property type="protein sequence ID" value="KAI5661151.1"/>
    <property type="molecule type" value="Genomic_DNA"/>
</dbReference>
<accession>A0ACC0AKA8</accession>
<sequence>MDVVLKIISMMAAKPTATCAFPQMGLHTGNAASGLLMGLRFVLTQVFDGGKQNGLLSCSRYMSGFDVCSSFLLHQKTIRVWLMIFNEYLYGSRSSGYFRVCYMKNVHLSSRCCFASLFLGLSAEEYAVQSHSMCLITVVDRKENARMFERISSYA</sequence>
<proteinExistence type="predicted"/>
<keyword evidence="2" id="KW-1185">Reference proteome</keyword>
<gene>
    <name evidence="1" type="ORF">M9H77_20474</name>
</gene>
<name>A0ACC0AKA8_CATRO</name>
<organism evidence="1 2">
    <name type="scientific">Catharanthus roseus</name>
    <name type="common">Madagascar periwinkle</name>
    <name type="synonym">Vinca rosea</name>
    <dbReference type="NCBI Taxonomy" id="4058"/>
    <lineage>
        <taxon>Eukaryota</taxon>
        <taxon>Viridiplantae</taxon>
        <taxon>Streptophyta</taxon>
        <taxon>Embryophyta</taxon>
        <taxon>Tracheophyta</taxon>
        <taxon>Spermatophyta</taxon>
        <taxon>Magnoliopsida</taxon>
        <taxon>eudicotyledons</taxon>
        <taxon>Gunneridae</taxon>
        <taxon>Pentapetalae</taxon>
        <taxon>asterids</taxon>
        <taxon>lamiids</taxon>
        <taxon>Gentianales</taxon>
        <taxon>Apocynaceae</taxon>
        <taxon>Rauvolfioideae</taxon>
        <taxon>Vinceae</taxon>
        <taxon>Catharanthinae</taxon>
        <taxon>Catharanthus</taxon>
    </lineage>
</organism>
<dbReference type="Proteomes" id="UP001060085">
    <property type="component" value="Linkage Group LG05"/>
</dbReference>
<protein>
    <submittedName>
        <fullName evidence="1">Uncharacterized protein</fullName>
    </submittedName>
</protein>
<evidence type="ECO:0000313" key="2">
    <source>
        <dbReference type="Proteomes" id="UP001060085"/>
    </source>
</evidence>
<comment type="caution">
    <text evidence="1">The sequence shown here is derived from an EMBL/GenBank/DDBJ whole genome shotgun (WGS) entry which is preliminary data.</text>
</comment>